<name>A0A699UMF0_TANCI</name>
<evidence type="ECO:0000313" key="2">
    <source>
        <dbReference type="EMBL" id="GFD20884.1"/>
    </source>
</evidence>
<gene>
    <name evidence="2" type="ORF">Tci_892853</name>
</gene>
<feature type="region of interest" description="Disordered" evidence="1">
    <location>
        <begin position="80"/>
        <end position="137"/>
    </location>
</feature>
<dbReference type="EMBL" id="BKCJ011325563">
    <property type="protein sequence ID" value="GFD20884.1"/>
    <property type="molecule type" value="Genomic_DNA"/>
</dbReference>
<sequence length="137" mass="15451">PSIPSLTPPTSPPQQPQDLPSTSHVQHTPPQSPQPQPQPQPQAQPQAADFPMSLFQEALDACASLTRRVEHLEYDKRTDTSEDTMIEDASNQGRMIDDLDKDDDVALMDDKEEEKKEEEVKDDQVQGRQAKIYKIDM</sequence>
<evidence type="ECO:0000256" key="1">
    <source>
        <dbReference type="SAM" id="MobiDB-lite"/>
    </source>
</evidence>
<feature type="non-terminal residue" evidence="2">
    <location>
        <position position="1"/>
    </location>
</feature>
<organism evidence="2">
    <name type="scientific">Tanacetum cinerariifolium</name>
    <name type="common">Dalmatian daisy</name>
    <name type="synonym">Chrysanthemum cinerariifolium</name>
    <dbReference type="NCBI Taxonomy" id="118510"/>
    <lineage>
        <taxon>Eukaryota</taxon>
        <taxon>Viridiplantae</taxon>
        <taxon>Streptophyta</taxon>
        <taxon>Embryophyta</taxon>
        <taxon>Tracheophyta</taxon>
        <taxon>Spermatophyta</taxon>
        <taxon>Magnoliopsida</taxon>
        <taxon>eudicotyledons</taxon>
        <taxon>Gunneridae</taxon>
        <taxon>Pentapetalae</taxon>
        <taxon>asterids</taxon>
        <taxon>campanulids</taxon>
        <taxon>Asterales</taxon>
        <taxon>Asteraceae</taxon>
        <taxon>Asteroideae</taxon>
        <taxon>Anthemideae</taxon>
        <taxon>Anthemidinae</taxon>
        <taxon>Tanacetum</taxon>
    </lineage>
</organism>
<feature type="non-terminal residue" evidence="2">
    <location>
        <position position="137"/>
    </location>
</feature>
<dbReference type="AlphaFoldDB" id="A0A699UMF0"/>
<feature type="compositionally biased region" description="Acidic residues" evidence="1">
    <location>
        <begin position="99"/>
        <end position="112"/>
    </location>
</feature>
<feature type="compositionally biased region" description="Pro residues" evidence="1">
    <location>
        <begin position="1"/>
        <end position="15"/>
    </location>
</feature>
<proteinExistence type="predicted"/>
<feature type="region of interest" description="Disordered" evidence="1">
    <location>
        <begin position="1"/>
        <end position="53"/>
    </location>
</feature>
<feature type="compositionally biased region" description="Basic and acidic residues" evidence="1">
    <location>
        <begin position="113"/>
        <end position="125"/>
    </location>
</feature>
<feature type="compositionally biased region" description="Pro residues" evidence="1">
    <location>
        <begin position="30"/>
        <end position="42"/>
    </location>
</feature>
<accession>A0A699UMF0</accession>
<protein>
    <submittedName>
        <fullName evidence="2">Uncharacterized protein</fullName>
    </submittedName>
</protein>
<comment type="caution">
    <text evidence="2">The sequence shown here is derived from an EMBL/GenBank/DDBJ whole genome shotgun (WGS) entry which is preliminary data.</text>
</comment>
<reference evidence="2" key="1">
    <citation type="journal article" date="2019" name="Sci. Rep.">
        <title>Draft genome of Tanacetum cinerariifolium, the natural source of mosquito coil.</title>
        <authorList>
            <person name="Yamashiro T."/>
            <person name="Shiraishi A."/>
            <person name="Satake H."/>
            <person name="Nakayama K."/>
        </authorList>
    </citation>
    <scope>NUCLEOTIDE SEQUENCE</scope>
</reference>